<dbReference type="AlphaFoldDB" id="A0A0E9X025"/>
<evidence type="ECO:0000313" key="1">
    <source>
        <dbReference type="EMBL" id="JAH95048.1"/>
    </source>
</evidence>
<proteinExistence type="predicted"/>
<name>A0A0E9X025_ANGAN</name>
<accession>A0A0E9X025</accession>
<reference evidence="1" key="2">
    <citation type="journal article" date="2015" name="Fish Shellfish Immunol.">
        <title>Early steps in the European eel (Anguilla anguilla)-Vibrio vulnificus interaction in the gills: Role of the RtxA13 toxin.</title>
        <authorList>
            <person name="Callol A."/>
            <person name="Pajuelo D."/>
            <person name="Ebbesson L."/>
            <person name="Teles M."/>
            <person name="MacKenzie S."/>
            <person name="Amaro C."/>
        </authorList>
    </citation>
    <scope>NUCLEOTIDE SEQUENCE</scope>
</reference>
<dbReference type="EMBL" id="GBXM01013529">
    <property type="protein sequence ID" value="JAH95048.1"/>
    <property type="molecule type" value="Transcribed_RNA"/>
</dbReference>
<sequence>MSNQMPTAGVDRLFSRALVMASTNLWCCRVTAVIWAHVLVQVQPNICAQHTSLPSACQLP</sequence>
<reference evidence="1" key="1">
    <citation type="submission" date="2014-11" db="EMBL/GenBank/DDBJ databases">
        <authorList>
            <person name="Amaro Gonzalez C."/>
        </authorList>
    </citation>
    <scope>NUCLEOTIDE SEQUENCE</scope>
</reference>
<protein>
    <submittedName>
        <fullName evidence="1">Uncharacterized protein</fullName>
    </submittedName>
</protein>
<organism evidence="1">
    <name type="scientific">Anguilla anguilla</name>
    <name type="common">European freshwater eel</name>
    <name type="synonym">Muraena anguilla</name>
    <dbReference type="NCBI Taxonomy" id="7936"/>
    <lineage>
        <taxon>Eukaryota</taxon>
        <taxon>Metazoa</taxon>
        <taxon>Chordata</taxon>
        <taxon>Craniata</taxon>
        <taxon>Vertebrata</taxon>
        <taxon>Euteleostomi</taxon>
        <taxon>Actinopterygii</taxon>
        <taxon>Neopterygii</taxon>
        <taxon>Teleostei</taxon>
        <taxon>Anguilliformes</taxon>
        <taxon>Anguillidae</taxon>
        <taxon>Anguilla</taxon>
    </lineage>
</organism>